<dbReference type="Proteomes" id="UP000248259">
    <property type="component" value="Unassembled WGS sequence"/>
</dbReference>
<name>A0A323URM5_9RHOO</name>
<dbReference type="CDD" id="cd01949">
    <property type="entry name" value="GGDEF"/>
    <property type="match status" value="1"/>
</dbReference>
<evidence type="ECO:0000259" key="5">
    <source>
        <dbReference type="PROSITE" id="PS50887"/>
    </source>
</evidence>
<dbReference type="Gene3D" id="3.30.450.20">
    <property type="entry name" value="PAS domain"/>
    <property type="match status" value="4"/>
</dbReference>
<dbReference type="Pfam" id="PF00563">
    <property type="entry name" value="EAL"/>
    <property type="match status" value="1"/>
</dbReference>
<dbReference type="NCBIfam" id="TIGR00254">
    <property type="entry name" value="GGDEF"/>
    <property type="match status" value="1"/>
</dbReference>
<dbReference type="OrthoDB" id="9813903at2"/>
<dbReference type="SUPFAM" id="SSF55073">
    <property type="entry name" value="Nucleotide cyclase"/>
    <property type="match status" value="1"/>
</dbReference>
<dbReference type="NCBIfam" id="TIGR00229">
    <property type="entry name" value="sensory_box"/>
    <property type="match status" value="2"/>
</dbReference>
<protein>
    <submittedName>
        <fullName evidence="6">GGDEF domain-containing protein</fullName>
    </submittedName>
</protein>
<dbReference type="SMART" id="SM00091">
    <property type="entry name" value="PAS"/>
    <property type="match status" value="2"/>
</dbReference>
<keyword evidence="7" id="KW-1185">Reference proteome</keyword>
<dbReference type="EMBL" id="QKOE01000020">
    <property type="protein sequence ID" value="PZA14891.1"/>
    <property type="molecule type" value="Genomic_DNA"/>
</dbReference>
<dbReference type="SUPFAM" id="SSF141868">
    <property type="entry name" value="EAL domain-like"/>
    <property type="match status" value="1"/>
</dbReference>
<evidence type="ECO:0000259" key="2">
    <source>
        <dbReference type="PROSITE" id="PS50112"/>
    </source>
</evidence>
<dbReference type="InterPro" id="IPR000700">
    <property type="entry name" value="PAS-assoc_C"/>
</dbReference>
<gene>
    <name evidence="6" type="ORF">DNK49_19475</name>
</gene>
<dbReference type="InterPro" id="IPR013656">
    <property type="entry name" value="PAS_4"/>
</dbReference>
<sequence>MTSNKAWRAGAVFVMLGFFALLGWVALDLLQSRERELQVAEQQGSTLARLLESHFQATSRQVDHHLSDFVRGFQNDVADRLPRERIDPILRQYLERFPELYSFRVVDAKGHYVYDAAGLQTDASVADRDYFIHLRDNPSAGLVISEPVVSRATGEIGIVFARRLQDRQGQFGGVVFAVLRADYYERYYQGLAVGQQGIIALWSRDMKLFARWPRLAVGQGRRVETSPIPARVAAGELEGSFRREGELDGRSRVFVYRAVQGYPFVITVGFDQHEVLLEWQRRATIYGVLGVVLLAALLALMMSWSRGYRRAEQLATQMSQAYAEKALEARALLDSIPDPAWLLDNDGRFVAVNEAFCRYRGRPMDQIVGHTVEALFPPDEARNLREGQVEAYRKGAPVRQIVRLQLDGRLRPLEFLRVPVYGEDGEIRGLTGVAWDLSERFEAEERQRLITHFFDHASDAVMILDAAFRVLTVNRAVTEASGYALEDFKDCTPCALIEGGQDPAWLEGMRQILSLQGRWQGELQVRCKDGRLLPVDCSISAIHDDRGEVINWSVFVIDLSDSKAVEARIDALIHFDQLTGLPNRQGFGRLVEQWLQAGRTGVLAVFQLDDQLGRINDAFGHAAGDAVLRRLAARLNRALGEGNILARLGNDQFGVLLDQGGLIKTEDVVVRHLLDSIAKPVGIEGSDVVLTACAGICVLGEDGREMATLLRNADAALRHARGAGQNCVRFFAADMNERMAERLRIESDLRGALGRGELELHYQPQVDLLSGEIVGFESLLRWHHPDLGKVSPAVFVPVAEESRLILPIGAWVLEEACRQNKAWQDAGMAPRVVAVNLSALQFHGADVVDIVDTALKATGLAPRYLELEITESVIVEDPERVVRLMQALKALGVGLSIDDFGTGYSSLSYLKRFPIDKIKIDRAFVRDVDHNANDAAIVRMVIGIAAELELKVVAEGVETVEQLEFLRRHGCDVYQGFLCSPAVAADDVPALLARSQG</sequence>
<feature type="domain" description="GGDEF" evidence="5">
    <location>
        <begin position="600"/>
        <end position="733"/>
    </location>
</feature>
<dbReference type="AlphaFoldDB" id="A0A323URM5"/>
<dbReference type="PANTHER" id="PTHR44757:SF2">
    <property type="entry name" value="BIOFILM ARCHITECTURE MAINTENANCE PROTEIN MBAA"/>
    <property type="match status" value="1"/>
</dbReference>
<dbReference type="InterPro" id="IPR035965">
    <property type="entry name" value="PAS-like_dom_sf"/>
</dbReference>
<dbReference type="PROSITE" id="PS50887">
    <property type="entry name" value="GGDEF"/>
    <property type="match status" value="1"/>
</dbReference>
<feature type="transmembrane region" description="Helical" evidence="1">
    <location>
        <begin position="6"/>
        <end position="27"/>
    </location>
</feature>
<dbReference type="SUPFAM" id="SSF55785">
    <property type="entry name" value="PYP-like sensor domain (PAS domain)"/>
    <property type="match status" value="2"/>
</dbReference>
<evidence type="ECO:0000259" key="3">
    <source>
        <dbReference type="PROSITE" id="PS50113"/>
    </source>
</evidence>
<keyword evidence="1" id="KW-0812">Transmembrane</keyword>
<dbReference type="PROSITE" id="PS50883">
    <property type="entry name" value="EAL"/>
    <property type="match status" value="1"/>
</dbReference>
<dbReference type="Pfam" id="PF08448">
    <property type="entry name" value="PAS_4"/>
    <property type="match status" value="2"/>
</dbReference>
<dbReference type="CDD" id="cd12915">
    <property type="entry name" value="PDC2_DGC_like"/>
    <property type="match status" value="1"/>
</dbReference>
<evidence type="ECO:0000313" key="6">
    <source>
        <dbReference type="EMBL" id="PZA14891.1"/>
    </source>
</evidence>
<dbReference type="SMART" id="SM00267">
    <property type="entry name" value="GGDEF"/>
    <property type="match status" value="1"/>
</dbReference>
<dbReference type="PANTHER" id="PTHR44757">
    <property type="entry name" value="DIGUANYLATE CYCLASE DGCP"/>
    <property type="match status" value="1"/>
</dbReference>
<dbReference type="CDD" id="cd00130">
    <property type="entry name" value="PAS"/>
    <property type="match status" value="2"/>
</dbReference>
<keyword evidence="1" id="KW-1133">Transmembrane helix</keyword>
<feature type="domain" description="PAC" evidence="3">
    <location>
        <begin position="394"/>
        <end position="449"/>
    </location>
</feature>
<feature type="domain" description="PAS" evidence="2">
    <location>
        <begin position="325"/>
        <end position="395"/>
    </location>
</feature>
<organism evidence="6 7">
    <name type="scientific">Parazoarcus communis SWub3 = DSM 12120</name>
    <dbReference type="NCBI Taxonomy" id="1121029"/>
    <lineage>
        <taxon>Bacteria</taxon>
        <taxon>Pseudomonadati</taxon>
        <taxon>Pseudomonadota</taxon>
        <taxon>Betaproteobacteria</taxon>
        <taxon>Rhodocyclales</taxon>
        <taxon>Zoogloeaceae</taxon>
        <taxon>Parazoarcus</taxon>
    </lineage>
</organism>
<dbReference type="InterPro" id="IPR001633">
    <property type="entry name" value="EAL_dom"/>
</dbReference>
<evidence type="ECO:0000313" key="7">
    <source>
        <dbReference type="Proteomes" id="UP000248259"/>
    </source>
</evidence>
<feature type="domain" description="EAL" evidence="4">
    <location>
        <begin position="742"/>
        <end position="996"/>
    </location>
</feature>
<dbReference type="Gene3D" id="3.30.70.270">
    <property type="match status" value="1"/>
</dbReference>
<dbReference type="CDD" id="cd01948">
    <property type="entry name" value="EAL"/>
    <property type="match status" value="1"/>
</dbReference>
<keyword evidence="1" id="KW-0472">Membrane</keyword>
<comment type="caution">
    <text evidence="6">The sequence shown here is derived from an EMBL/GenBank/DDBJ whole genome shotgun (WGS) entry which is preliminary data.</text>
</comment>
<dbReference type="InterPro" id="IPR029787">
    <property type="entry name" value="Nucleotide_cyclase"/>
</dbReference>
<dbReference type="Pfam" id="PF22588">
    <property type="entry name" value="dCache_1_like"/>
    <property type="match status" value="1"/>
</dbReference>
<reference evidence="6 7" key="1">
    <citation type="submission" date="2018-06" db="EMBL/GenBank/DDBJ databases">
        <title>Azoarcus communis strain SWub3 genome.</title>
        <authorList>
            <person name="Zorraquino Salvo V."/>
            <person name="Toubiana D."/>
            <person name="Blumwald E."/>
        </authorList>
    </citation>
    <scope>NUCLEOTIDE SEQUENCE [LARGE SCALE GENOMIC DNA]</scope>
    <source>
        <strain evidence="6 7">SWub3</strain>
    </source>
</reference>
<dbReference type="InterPro" id="IPR001610">
    <property type="entry name" value="PAC"/>
</dbReference>
<dbReference type="InterPro" id="IPR054327">
    <property type="entry name" value="His-kinase-like_sensor"/>
</dbReference>
<feature type="domain" description="PAS" evidence="2">
    <location>
        <begin position="446"/>
        <end position="488"/>
    </location>
</feature>
<feature type="transmembrane region" description="Helical" evidence="1">
    <location>
        <begin position="283"/>
        <end position="304"/>
    </location>
</feature>
<dbReference type="Pfam" id="PF00990">
    <property type="entry name" value="GGDEF"/>
    <property type="match status" value="1"/>
</dbReference>
<dbReference type="PROSITE" id="PS50112">
    <property type="entry name" value="PAS"/>
    <property type="match status" value="2"/>
</dbReference>
<dbReference type="Gene3D" id="3.20.20.450">
    <property type="entry name" value="EAL domain"/>
    <property type="match status" value="1"/>
</dbReference>
<dbReference type="FunFam" id="3.20.20.450:FF:000001">
    <property type="entry name" value="Cyclic di-GMP phosphodiesterase yahA"/>
    <property type="match status" value="1"/>
</dbReference>
<dbReference type="PROSITE" id="PS50113">
    <property type="entry name" value="PAC"/>
    <property type="match status" value="2"/>
</dbReference>
<proteinExistence type="predicted"/>
<dbReference type="InterPro" id="IPR035919">
    <property type="entry name" value="EAL_sf"/>
</dbReference>
<evidence type="ECO:0000256" key="1">
    <source>
        <dbReference type="SAM" id="Phobius"/>
    </source>
</evidence>
<dbReference type="RefSeq" id="WP_110528616.1">
    <property type="nucleotide sequence ID" value="NZ_QKOE01000020.1"/>
</dbReference>
<dbReference type="SMART" id="SM00052">
    <property type="entry name" value="EAL"/>
    <property type="match status" value="1"/>
</dbReference>
<dbReference type="InterPro" id="IPR052155">
    <property type="entry name" value="Biofilm_reg_signaling"/>
</dbReference>
<evidence type="ECO:0000259" key="4">
    <source>
        <dbReference type="PROSITE" id="PS50883"/>
    </source>
</evidence>
<dbReference type="CDD" id="cd12914">
    <property type="entry name" value="PDC1_DGC_like"/>
    <property type="match status" value="1"/>
</dbReference>
<dbReference type="InterPro" id="IPR000014">
    <property type="entry name" value="PAS"/>
</dbReference>
<feature type="domain" description="PAC" evidence="3">
    <location>
        <begin position="519"/>
        <end position="571"/>
    </location>
</feature>
<dbReference type="SMART" id="SM00086">
    <property type="entry name" value="PAC"/>
    <property type="match status" value="2"/>
</dbReference>
<dbReference type="InterPro" id="IPR000160">
    <property type="entry name" value="GGDEF_dom"/>
</dbReference>
<accession>A0A323URM5</accession>
<dbReference type="InterPro" id="IPR043128">
    <property type="entry name" value="Rev_trsase/Diguanyl_cyclase"/>
</dbReference>